<sequence>MFSKKTRKGLVGGVALTLAGVMAGEASAAKAILLDKGICKDHAVPVMVEWGNANGYDKRFFMMDNGDIVKMDDGLEFKDVTDLLVAGHGASGNAMGLEAVKFADAIRAGGAEPAKLDNVTMGMCCSAGANGDEKSVIVALQEKFPDIKKIVGSPDTVYLAGYKKADFKSAELSGGYQSGSETALSVLNTNIDVIWRQTSNVFNGAAYSFANSCEKLKEASSKTAGDLPQGKIDAVAWAKFILERIHAIYMPADKTSEPQRSFSMYTENIKAKNPMFTCGKSVVSENPVAKKKCDSF</sequence>
<reference evidence="2 3" key="1">
    <citation type="journal article" date="2016" name="Front. Microbiol.">
        <title>Comparative Genomic Analysis Reveals a Diverse Repertoire of Genes Involved in Prokaryote-Eukaryote Interactions within the Pseudovibrio Genus.</title>
        <authorList>
            <person name="Romano S."/>
            <person name="Fernandez-Guerra A."/>
            <person name="Reen F.J."/>
            <person name="Glockner F.O."/>
            <person name="Crowley S.P."/>
            <person name="O'Sullivan O."/>
            <person name="Cotter P.D."/>
            <person name="Adams C."/>
            <person name="Dobson A.D."/>
            <person name="O'Gara F."/>
        </authorList>
    </citation>
    <scope>NUCLEOTIDE SEQUENCE [LARGE SCALE GENOMIC DNA]</scope>
    <source>
        <strain evidence="2 3">Ad2</strain>
    </source>
</reference>
<dbReference type="Proteomes" id="UP000076577">
    <property type="component" value="Unassembled WGS sequence"/>
</dbReference>
<dbReference type="AlphaFoldDB" id="A0A166A888"/>
<evidence type="ECO:0000313" key="2">
    <source>
        <dbReference type="EMBL" id="KZL20716.1"/>
    </source>
</evidence>
<dbReference type="EMBL" id="LMCB01000006">
    <property type="protein sequence ID" value="KZL20716.1"/>
    <property type="molecule type" value="Genomic_DNA"/>
</dbReference>
<proteinExistence type="predicted"/>
<accession>A0A166A888</accession>
<gene>
    <name evidence="2" type="ORF">PsAD2_01204</name>
</gene>
<dbReference type="PATRIC" id="fig|989403.3.peg.1290"/>
<feature type="chain" id="PRO_5007870458" evidence="1">
    <location>
        <begin position="24"/>
        <end position="296"/>
    </location>
</feature>
<keyword evidence="3" id="KW-1185">Reference proteome</keyword>
<comment type="caution">
    <text evidence="2">The sequence shown here is derived from an EMBL/GenBank/DDBJ whole genome shotgun (WGS) entry which is preliminary data.</text>
</comment>
<protein>
    <submittedName>
        <fullName evidence="2">Uncharacterized protein</fullName>
    </submittedName>
</protein>
<evidence type="ECO:0000256" key="1">
    <source>
        <dbReference type="SAM" id="SignalP"/>
    </source>
</evidence>
<evidence type="ECO:0000313" key="3">
    <source>
        <dbReference type="Proteomes" id="UP000076577"/>
    </source>
</evidence>
<feature type="signal peptide" evidence="1">
    <location>
        <begin position="1"/>
        <end position="23"/>
    </location>
</feature>
<dbReference type="STRING" id="989403.SAMN05421798_107173"/>
<organism evidence="2 3">
    <name type="scientific">Pseudovibrio axinellae</name>
    <dbReference type="NCBI Taxonomy" id="989403"/>
    <lineage>
        <taxon>Bacteria</taxon>
        <taxon>Pseudomonadati</taxon>
        <taxon>Pseudomonadota</taxon>
        <taxon>Alphaproteobacteria</taxon>
        <taxon>Hyphomicrobiales</taxon>
        <taxon>Stappiaceae</taxon>
        <taxon>Pseudovibrio</taxon>
    </lineage>
</organism>
<dbReference type="RefSeq" id="WP_139201405.1">
    <property type="nucleotide sequence ID" value="NZ_FOFM01000007.1"/>
</dbReference>
<keyword evidence="1" id="KW-0732">Signal</keyword>
<name>A0A166A888_9HYPH</name>